<evidence type="ECO:0000259" key="9">
    <source>
        <dbReference type="Pfam" id="PF13656"/>
    </source>
</evidence>
<evidence type="ECO:0000256" key="5">
    <source>
        <dbReference type="ARBA" id="ARBA00023242"/>
    </source>
</evidence>
<sequence>MPVGPDGFRVPNANEGDSKNKLEWLVGPGQDEYCRTFVINEEDHTLGNALKHIIVQNPAVSFCGYTVPHPMERKIHVRIQTNKVPAVQVLRQALKELKEQNEFIRQMIKDEVKRYQEAHPEEENME</sequence>
<dbReference type="AlphaFoldDB" id="A0A423SR64"/>
<keyword evidence="5" id="KW-0539">Nucleus</keyword>
<dbReference type="InterPro" id="IPR033898">
    <property type="entry name" value="RNAP_AC19"/>
</dbReference>
<reference evidence="10 11" key="1">
    <citation type="submission" date="2018-04" db="EMBL/GenBank/DDBJ databases">
        <authorList>
            <person name="Zhang X."/>
            <person name="Yuan J."/>
            <person name="Li F."/>
            <person name="Xiang J."/>
        </authorList>
    </citation>
    <scope>NUCLEOTIDE SEQUENCE [LARGE SCALE GENOMIC DNA]</scope>
    <source>
        <tissue evidence="10">Muscle</tissue>
    </source>
</reference>
<evidence type="ECO:0000256" key="7">
    <source>
        <dbReference type="ARBA" id="ARBA00031757"/>
    </source>
</evidence>
<evidence type="ECO:0000256" key="6">
    <source>
        <dbReference type="ARBA" id="ARBA00025751"/>
    </source>
</evidence>
<dbReference type="EMBL" id="QCYY01002901">
    <property type="protein sequence ID" value="ROT66707.1"/>
    <property type="molecule type" value="Genomic_DNA"/>
</dbReference>
<proteinExistence type="inferred from homology"/>
<dbReference type="GO" id="GO:0006383">
    <property type="term" value="P:transcription by RNA polymerase III"/>
    <property type="evidence" value="ECO:0007669"/>
    <property type="project" value="TreeGrafter"/>
</dbReference>
<dbReference type="PANTHER" id="PTHR13946">
    <property type="entry name" value="DNA-DIRECTED RNA POLYMERASE I,II,III"/>
    <property type="match status" value="1"/>
</dbReference>
<dbReference type="GO" id="GO:0005736">
    <property type="term" value="C:RNA polymerase I complex"/>
    <property type="evidence" value="ECO:0007669"/>
    <property type="project" value="TreeGrafter"/>
</dbReference>
<dbReference type="InterPro" id="IPR022905">
    <property type="entry name" value="Rpo11-like"/>
</dbReference>
<dbReference type="GO" id="GO:0005666">
    <property type="term" value="C:RNA polymerase III complex"/>
    <property type="evidence" value="ECO:0007669"/>
    <property type="project" value="TreeGrafter"/>
</dbReference>
<protein>
    <recommendedName>
        <fullName evidence="2">DNA-directed RNA polymerases I and III subunit RPAC2</fullName>
    </recommendedName>
    <alternativeName>
        <fullName evidence="7">DNA-directed RNA polymerase I subunit D</fullName>
    </alternativeName>
</protein>
<dbReference type="GO" id="GO:0003677">
    <property type="term" value="F:DNA binding"/>
    <property type="evidence" value="ECO:0007669"/>
    <property type="project" value="InterPro"/>
</dbReference>
<evidence type="ECO:0000313" key="11">
    <source>
        <dbReference type="Proteomes" id="UP000283509"/>
    </source>
</evidence>
<dbReference type="PANTHER" id="PTHR13946:SF28">
    <property type="entry name" value="DNA-DIRECTED RNA POLYMERASES I AND III SUBUNIT RPAC2"/>
    <property type="match status" value="1"/>
</dbReference>
<feature type="domain" description="DNA-directed RNA polymerase RBP11-like dimerisation" evidence="9">
    <location>
        <begin position="35"/>
        <end position="104"/>
    </location>
</feature>
<dbReference type="Pfam" id="PF13656">
    <property type="entry name" value="RNA_pol_L_2"/>
    <property type="match status" value="1"/>
</dbReference>
<evidence type="ECO:0000256" key="8">
    <source>
        <dbReference type="SAM" id="Coils"/>
    </source>
</evidence>
<comment type="caution">
    <text evidence="10">The sequence shown here is derived from an EMBL/GenBank/DDBJ whole genome shotgun (WGS) entry which is preliminary data.</text>
</comment>
<comment type="subcellular location">
    <subcellularLocation>
        <location evidence="1">Nucleus</location>
    </subcellularLocation>
</comment>
<dbReference type="GO" id="GO:0046983">
    <property type="term" value="F:protein dimerization activity"/>
    <property type="evidence" value="ECO:0007669"/>
    <property type="project" value="InterPro"/>
</dbReference>
<keyword evidence="8" id="KW-0175">Coiled coil</keyword>
<evidence type="ECO:0000313" key="10">
    <source>
        <dbReference type="EMBL" id="ROT66707.1"/>
    </source>
</evidence>
<dbReference type="InterPro" id="IPR009025">
    <property type="entry name" value="RBP11-like_dimer"/>
</dbReference>
<dbReference type="OrthoDB" id="510325at2759"/>
<accession>A0A423SR64</accession>
<evidence type="ECO:0000256" key="2">
    <source>
        <dbReference type="ARBA" id="ARBA00022079"/>
    </source>
</evidence>
<name>A0A423SR64_PENVA</name>
<dbReference type="Gene3D" id="3.30.1360.10">
    <property type="entry name" value="RNA polymerase, RBP11-like subunit"/>
    <property type="match status" value="1"/>
</dbReference>
<dbReference type="Proteomes" id="UP000283509">
    <property type="component" value="Unassembled WGS sequence"/>
</dbReference>
<dbReference type="PROSITE" id="PS01154">
    <property type="entry name" value="RNA_POL_L_13KD"/>
    <property type="match status" value="1"/>
</dbReference>
<evidence type="ECO:0000256" key="4">
    <source>
        <dbReference type="ARBA" id="ARBA00023163"/>
    </source>
</evidence>
<keyword evidence="11" id="KW-1185">Reference proteome</keyword>
<evidence type="ECO:0000256" key="1">
    <source>
        <dbReference type="ARBA" id="ARBA00004123"/>
    </source>
</evidence>
<reference evidence="10 11" key="2">
    <citation type="submission" date="2019-01" db="EMBL/GenBank/DDBJ databases">
        <title>The decoding of complex shrimp genome reveals the adaptation for benthos swimmer, frequently molting mechanism and breeding impact on genome.</title>
        <authorList>
            <person name="Sun Y."/>
            <person name="Gao Y."/>
            <person name="Yu Y."/>
        </authorList>
    </citation>
    <scope>NUCLEOTIDE SEQUENCE [LARGE SCALE GENOMIC DNA]</scope>
    <source>
        <tissue evidence="10">Muscle</tissue>
    </source>
</reference>
<organism evidence="10 11">
    <name type="scientific">Penaeus vannamei</name>
    <name type="common">Whiteleg shrimp</name>
    <name type="synonym">Litopenaeus vannamei</name>
    <dbReference type="NCBI Taxonomy" id="6689"/>
    <lineage>
        <taxon>Eukaryota</taxon>
        <taxon>Metazoa</taxon>
        <taxon>Ecdysozoa</taxon>
        <taxon>Arthropoda</taxon>
        <taxon>Crustacea</taxon>
        <taxon>Multicrustacea</taxon>
        <taxon>Malacostraca</taxon>
        <taxon>Eumalacostraca</taxon>
        <taxon>Eucarida</taxon>
        <taxon>Decapoda</taxon>
        <taxon>Dendrobranchiata</taxon>
        <taxon>Penaeoidea</taxon>
        <taxon>Penaeidae</taxon>
        <taxon>Penaeus</taxon>
    </lineage>
</organism>
<gene>
    <name evidence="10" type="ORF">C7M84_015257</name>
</gene>
<dbReference type="GO" id="GO:0006362">
    <property type="term" value="P:transcription elongation by RNA polymerase I"/>
    <property type="evidence" value="ECO:0007669"/>
    <property type="project" value="TreeGrafter"/>
</dbReference>
<dbReference type="CDD" id="cd07029">
    <property type="entry name" value="RNAP_I_III_AC19"/>
    <property type="match status" value="1"/>
</dbReference>
<dbReference type="FunFam" id="3.30.1360.10:FF:000006">
    <property type="entry name" value="DNA-directed RNA polymerases I and III subunit RPAC2"/>
    <property type="match status" value="1"/>
</dbReference>
<comment type="similarity">
    <text evidence="6">Belongs to the archaeal Rpo11/eukaryotic RPB11/RPC19 RNA polymerase subunit family.</text>
</comment>
<keyword evidence="4" id="KW-0804">Transcription</keyword>
<dbReference type="GO" id="GO:0003899">
    <property type="term" value="F:DNA-directed RNA polymerase activity"/>
    <property type="evidence" value="ECO:0007669"/>
    <property type="project" value="InterPro"/>
</dbReference>
<dbReference type="HAMAP" id="MF_00261">
    <property type="entry name" value="RNApol_arch_Rpo11"/>
    <property type="match status" value="1"/>
</dbReference>
<keyword evidence="3 10" id="KW-0240">DNA-directed RNA polymerase</keyword>
<evidence type="ECO:0000256" key="3">
    <source>
        <dbReference type="ARBA" id="ARBA00022478"/>
    </source>
</evidence>
<dbReference type="InterPro" id="IPR008193">
    <property type="entry name" value="RNA_pol_Rpb11_13-16kDa_CS"/>
</dbReference>
<feature type="coiled-coil region" evidence="8">
    <location>
        <begin position="87"/>
        <end position="114"/>
    </location>
</feature>
<dbReference type="STRING" id="6689.A0A423SR64"/>
<dbReference type="SUPFAM" id="SSF55257">
    <property type="entry name" value="RBP11-like subunits of RNA polymerase"/>
    <property type="match status" value="1"/>
</dbReference>
<dbReference type="InterPro" id="IPR036603">
    <property type="entry name" value="RBP11-like"/>
</dbReference>